<protein>
    <submittedName>
        <fullName evidence="3">DUF3267 domain-containing protein</fullName>
    </submittedName>
</protein>
<dbReference type="InterPro" id="IPR021683">
    <property type="entry name" value="DUF3267"/>
</dbReference>
<comment type="caution">
    <text evidence="3">The sequence shown here is derived from an EMBL/GenBank/DDBJ whole genome shotgun (WGS) entry which is preliminary data.</text>
</comment>
<keyword evidence="2" id="KW-1133">Transmembrane helix</keyword>
<dbReference type="RefSeq" id="WP_075936448.1">
    <property type="nucleotide sequence ID" value="NZ_BDJH01000002.1"/>
</dbReference>
<dbReference type="Proteomes" id="UP000270581">
    <property type="component" value="Unassembled WGS sequence"/>
</dbReference>
<sequence>MDQSTPANDHVLAELTMTRGRTVQLTAVGTLGFVVATAAFAAVYQAVTGEPAGFQFAPDVGWWTSALYLLALAVLSLLFIPLHEWLHGLAIRYYGGEPSYGVGVAHFVLPYAYATTDYEFTRDQFVVVLLTPLVAITAVATPAMVVLGWGWLVIPLAANAAGAVVDVWMALTLTNYPSHVLVQDYRDGVRVLGREGDRARSISIATFAWNALAGGAVAVFAILIVVAIAGPTLLSALGVDSFTLGRPGTFTYVFRYVYSPTEISLGVGPGVVSLGALVGIAYSLGATSAGRGEARRFFRRDRERRPWHTSFPAPTGATGFRARSPTRPPTVSTCGISAATASS</sequence>
<name>A0AAJ4R958_9EURY</name>
<dbReference type="AlphaFoldDB" id="A0AAJ4R958"/>
<reference evidence="3 4" key="1">
    <citation type="submission" date="2018-11" db="EMBL/GenBank/DDBJ databases">
        <title>Genome sequences of Natronomonas sp. CBA1133.</title>
        <authorList>
            <person name="Roh S.W."/>
            <person name="Cha I.-T."/>
        </authorList>
    </citation>
    <scope>NUCLEOTIDE SEQUENCE [LARGE SCALE GENOMIC DNA]</scope>
    <source>
        <strain evidence="3 4">CBA1133</strain>
    </source>
</reference>
<evidence type="ECO:0000313" key="3">
    <source>
        <dbReference type="EMBL" id="RNJ26447.1"/>
    </source>
</evidence>
<feature type="transmembrane region" description="Helical" evidence="2">
    <location>
        <begin position="207"/>
        <end position="229"/>
    </location>
</feature>
<evidence type="ECO:0000256" key="1">
    <source>
        <dbReference type="SAM" id="MobiDB-lite"/>
    </source>
</evidence>
<feature type="transmembrane region" description="Helical" evidence="2">
    <location>
        <begin position="270"/>
        <end position="290"/>
    </location>
</feature>
<proteinExistence type="predicted"/>
<feature type="compositionally biased region" description="Polar residues" evidence="1">
    <location>
        <begin position="329"/>
        <end position="343"/>
    </location>
</feature>
<feature type="transmembrane region" description="Helical" evidence="2">
    <location>
        <begin position="125"/>
        <end position="145"/>
    </location>
</feature>
<keyword evidence="4" id="KW-1185">Reference proteome</keyword>
<feature type="transmembrane region" description="Helical" evidence="2">
    <location>
        <begin position="151"/>
        <end position="171"/>
    </location>
</feature>
<accession>A0AAJ4R958</accession>
<keyword evidence="2" id="KW-0472">Membrane</keyword>
<gene>
    <name evidence="3" type="ORF">Nmn1133_07040</name>
</gene>
<feature type="transmembrane region" description="Helical" evidence="2">
    <location>
        <begin position="25"/>
        <end position="48"/>
    </location>
</feature>
<evidence type="ECO:0000256" key="2">
    <source>
        <dbReference type="SAM" id="Phobius"/>
    </source>
</evidence>
<evidence type="ECO:0000313" key="4">
    <source>
        <dbReference type="Proteomes" id="UP000270581"/>
    </source>
</evidence>
<dbReference type="EMBL" id="RJJC01000001">
    <property type="protein sequence ID" value="RNJ26447.1"/>
    <property type="molecule type" value="Genomic_DNA"/>
</dbReference>
<dbReference type="Pfam" id="PF11667">
    <property type="entry name" value="DUF3267"/>
    <property type="match status" value="1"/>
</dbReference>
<feature type="transmembrane region" description="Helical" evidence="2">
    <location>
        <begin position="60"/>
        <end position="82"/>
    </location>
</feature>
<keyword evidence="2" id="KW-0812">Transmembrane</keyword>
<feature type="region of interest" description="Disordered" evidence="1">
    <location>
        <begin position="308"/>
        <end position="343"/>
    </location>
</feature>
<organism evidence="3 4">
    <name type="scientific">Halosegnis longus</name>
    <dbReference type="NCBI Taxonomy" id="2216012"/>
    <lineage>
        <taxon>Archaea</taxon>
        <taxon>Methanobacteriati</taxon>
        <taxon>Methanobacteriota</taxon>
        <taxon>Stenosarchaea group</taxon>
        <taxon>Halobacteria</taxon>
        <taxon>Halobacteriales</taxon>
        <taxon>Natronomonadaceae</taxon>
        <taxon>Halosegnis</taxon>
    </lineage>
</organism>